<dbReference type="EMBL" id="QGQD01000093">
    <property type="protein sequence ID" value="TLC98484.1"/>
    <property type="molecule type" value="Genomic_DNA"/>
</dbReference>
<dbReference type="InterPro" id="IPR006059">
    <property type="entry name" value="SBP"/>
</dbReference>
<feature type="region of interest" description="Disordered" evidence="4">
    <location>
        <begin position="24"/>
        <end position="84"/>
    </location>
</feature>
<dbReference type="STRING" id="180332.GCA_000797495_01987"/>
<keyword evidence="7" id="KW-1185">Reference proteome</keyword>
<sequence precursor="true">MKKKMISALLCVSMAAGILSGCGGGTEPAQTQARDTKVLETTEAAAETEKAEETQAKASETTGAVTEKTTEKKTEKESTGGDANAGDIGGKLVVWEHTAQFEAPLKAVIEGFNKKYPNVEIEYQIKTSDQYYNLLQTAMQAGETPDLFWTNGTATTNLEAYVKQGLLMDLTDKVDFSLYDGTNAMSLVKVDDKTYASPTAEVGGRAVFYNKDIFKELGLEVPKTFSEFESALASINEAGYLPISFSASDPWAILFQFEPVLAATALDWIQGYVDTGEAKVNDPKVVAAYDKMLEWADKGYYGPGYTGVDESGALLAFSKGDAAMCIEGTWNIQTIQENNPELNFGAFQLPTEDGKRPFVGTSSVGFSVSKDTENPDAALAFVNYFSSLEGQTAWIKSLDSIPCTDKIVSENEVINEIAQFDIQTESYYNILGYLEKEGESPRNVWEEDQTKVFTKGMTAQEFTDELAALTR</sequence>
<keyword evidence="3 5" id="KW-0732">Signal</keyword>
<dbReference type="RefSeq" id="WP_161597433.1">
    <property type="nucleotide sequence ID" value="NZ_QGQD01000093.1"/>
</dbReference>
<evidence type="ECO:0000256" key="3">
    <source>
        <dbReference type="ARBA" id="ARBA00022729"/>
    </source>
</evidence>
<dbReference type="Gene3D" id="3.40.190.10">
    <property type="entry name" value="Periplasmic binding protein-like II"/>
    <property type="match status" value="2"/>
</dbReference>
<name>A0A4U8Q1A8_9FIRM</name>
<accession>A0A4U8Q1A8</accession>
<feature type="chain" id="PRO_5039246070" evidence="5">
    <location>
        <begin position="22"/>
        <end position="471"/>
    </location>
</feature>
<evidence type="ECO:0000256" key="5">
    <source>
        <dbReference type="SAM" id="SignalP"/>
    </source>
</evidence>
<evidence type="ECO:0000256" key="2">
    <source>
        <dbReference type="ARBA" id="ARBA00022448"/>
    </source>
</evidence>
<dbReference type="PANTHER" id="PTHR30061:SF50">
    <property type="entry name" value="MALTOSE_MALTODEXTRIN-BINDING PERIPLASMIC PROTEIN"/>
    <property type="match status" value="1"/>
</dbReference>
<keyword evidence="2" id="KW-0813">Transport</keyword>
<evidence type="ECO:0000256" key="1">
    <source>
        <dbReference type="ARBA" id="ARBA00008520"/>
    </source>
</evidence>
<gene>
    <name evidence="6" type="primary">msmE_37</name>
    <name evidence="6" type="ORF">DSM106044_04712</name>
</gene>
<dbReference type="GO" id="GO:1901982">
    <property type="term" value="F:maltose binding"/>
    <property type="evidence" value="ECO:0007669"/>
    <property type="project" value="TreeGrafter"/>
</dbReference>
<dbReference type="Pfam" id="PF01547">
    <property type="entry name" value="SBP_bac_1"/>
    <property type="match status" value="1"/>
</dbReference>
<dbReference type="GO" id="GO:0055052">
    <property type="term" value="C:ATP-binding cassette (ABC) transporter complex, substrate-binding subunit-containing"/>
    <property type="evidence" value="ECO:0007669"/>
    <property type="project" value="TreeGrafter"/>
</dbReference>
<dbReference type="PANTHER" id="PTHR30061">
    <property type="entry name" value="MALTOSE-BINDING PERIPLASMIC PROTEIN"/>
    <property type="match status" value="1"/>
</dbReference>
<evidence type="ECO:0000313" key="7">
    <source>
        <dbReference type="Proteomes" id="UP000306509"/>
    </source>
</evidence>
<evidence type="ECO:0000313" key="6">
    <source>
        <dbReference type="EMBL" id="TLC98484.1"/>
    </source>
</evidence>
<dbReference type="PROSITE" id="PS51257">
    <property type="entry name" value="PROKAR_LIPOPROTEIN"/>
    <property type="match status" value="1"/>
</dbReference>
<feature type="compositionally biased region" description="Basic and acidic residues" evidence="4">
    <location>
        <begin position="68"/>
        <end position="79"/>
    </location>
</feature>
<dbReference type="Proteomes" id="UP000306509">
    <property type="component" value="Unassembled WGS sequence"/>
</dbReference>
<comment type="caution">
    <text evidence="6">The sequence shown here is derived from an EMBL/GenBank/DDBJ whole genome shotgun (WGS) entry which is preliminary data.</text>
</comment>
<evidence type="ECO:0000256" key="4">
    <source>
        <dbReference type="SAM" id="MobiDB-lite"/>
    </source>
</evidence>
<feature type="signal peptide" evidence="5">
    <location>
        <begin position="1"/>
        <end position="21"/>
    </location>
</feature>
<dbReference type="GO" id="GO:0042956">
    <property type="term" value="P:maltodextrin transmembrane transport"/>
    <property type="evidence" value="ECO:0007669"/>
    <property type="project" value="TreeGrafter"/>
</dbReference>
<dbReference type="AlphaFoldDB" id="A0A4U8Q1A8"/>
<dbReference type="SUPFAM" id="SSF53850">
    <property type="entry name" value="Periplasmic binding protein-like II"/>
    <property type="match status" value="1"/>
</dbReference>
<proteinExistence type="inferred from homology"/>
<dbReference type="GO" id="GO:0015768">
    <property type="term" value="P:maltose transport"/>
    <property type="evidence" value="ECO:0007669"/>
    <property type="project" value="TreeGrafter"/>
</dbReference>
<reference evidence="6 7" key="1">
    <citation type="journal article" date="2019" name="Anaerobe">
        <title>Detection of Robinsoniella peoriensis in multiple bone samples of a trauma patient.</title>
        <authorList>
            <person name="Schrottner P."/>
            <person name="Hartwich K."/>
            <person name="Bunk B."/>
            <person name="Schober I."/>
            <person name="Helbig S."/>
            <person name="Rudolph W.W."/>
            <person name="Gunzer F."/>
        </authorList>
    </citation>
    <scope>NUCLEOTIDE SEQUENCE [LARGE SCALE GENOMIC DNA]</scope>
    <source>
        <strain evidence="6 7">DSM 106044</strain>
    </source>
</reference>
<protein>
    <submittedName>
        <fullName evidence="6">Multiple sugar-binding protein</fullName>
    </submittedName>
</protein>
<comment type="similarity">
    <text evidence="1">Belongs to the bacterial solute-binding protein 1 family.</text>
</comment>
<organism evidence="6 7">
    <name type="scientific">Robinsoniella peoriensis</name>
    <dbReference type="NCBI Taxonomy" id="180332"/>
    <lineage>
        <taxon>Bacteria</taxon>
        <taxon>Bacillati</taxon>
        <taxon>Bacillota</taxon>
        <taxon>Clostridia</taxon>
        <taxon>Lachnospirales</taxon>
        <taxon>Lachnospiraceae</taxon>
        <taxon>Robinsoniella</taxon>
    </lineage>
</organism>